<dbReference type="Proteomes" id="UP000266643">
    <property type="component" value="Unassembled WGS sequence"/>
</dbReference>
<dbReference type="InterPro" id="IPR032675">
    <property type="entry name" value="LRR_dom_sf"/>
</dbReference>
<dbReference type="EMBL" id="QUTD01003018">
    <property type="protein sequence ID" value="RHY74393.1"/>
    <property type="molecule type" value="Genomic_DNA"/>
</dbReference>
<accession>A0A397F3D7</accession>
<dbReference type="PANTHER" id="PTHR13318:SF190">
    <property type="entry name" value="PARTNER OF PAIRED, ISOFORM B"/>
    <property type="match status" value="1"/>
</dbReference>
<evidence type="ECO:0000313" key="6">
    <source>
        <dbReference type="EMBL" id="RHZ13478.1"/>
    </source>
</evidence>
<evidence type="ECO:0000313" key="16">
    <source>
        <dbReference type="Proteomes" id="UP000286510"/>
    </source>
</evidence>
<evidence type="ECO:0000313" key="3">
    <source>
        <dbReference type="EMBL" id="RHY37706.1"/>
    </source>
</evidence>
<dbReference type="GO" id="GO:0031146">
    <property type="term" value="P:SCF-dependent proteasomal ubiquitin-dependent protein catabolic process"/>
    <property type="evidence" value="ECO:0007669"/>
    <property type="project" value="TreeGrafter"/>
</dbReference>
<dbReference type="EMBL" id="QUTE01010499">
    <property type="protein sequence ID" value="RHZ13478.1"/>
    <property type="molecule type" value="Genomic_DNA"/>
</dbReference>
<protein>
    <recommendedName>
        <fullName evidence="17">F-box domain-containing protein</fullName>
    </recommendedName>
</protein>
<dbReference type="VEuPathDB" id="FungiDB:H257_01199"/>
<dbReference type="EMBL" id="QUSZ01005180">
    <property type="protein sequence ID" value="RHY10922.1"/>
    <property type="molecule type" value="Genomic_DNA"/>
</dbReference>
<proteinExistence type="predicted"/>
<dbReference type="EMBL" id="MZMZ02006175">
    <property type="protein sequence ID" value="RQM10332.1"/>
    <property type="molecule type" value="Genomic_DNA"/>
</dbReference>
<dbReference type="InterPro" id="IPR006553">
    <property type="entry name" value="Leu-rich_rpt_Cys-con_subtyp"/>
</dbReference>
<evidence type="ECO:0000313" key="14">
    <source>
        <dbReference type="Proteomes" id="UP000283543"/>
    </source>
</evidence>
<sequence>MTTPLPLAAMQDEMLNAVLAFLSLDEVISLACASKTLRAGLHAASIDFWRHLDLANATSSSLRQLVPFAKHIQTLTCMKSTASEEVWIHFACHTQLLQVLNVAGSKHFTDVALASFVDSNADSLVQVHADNCAYIATTLSLAKCAPRLRVLSFNRCRQLTTNDMIGLVVNAPQLTVLNLKGCPHINPVAVLTSVASSCPQLHTLTLGGSGRFAKDTNLHLASAFNSFTTSLALECLDLSCSNPFGSRSPLSNDGLVPVLRSSPSLKALYLKGHSNLTRDVLDAMPRGLTTLDLTGCTQLASDLNALADLKSLEQLVMLWCPNVDVAAVQLLQDTNANLTKVDVEATVVAESTTQLVGVH</sequence>
<name>A0A397F3D7_APHAT</name>
<evidence type="ECO:0000313" key="12">
    <source>
        <dbReference type="Proteomes" id="UP000266239"/>
    </source>
</evidence>
<dbReference type="PANTHER" id="PTHR13318">
    <property type="entry name" value="PARTNER OF PAIRED, ISOFORM B-RELATED"/>
    <property type="match status" value="1"/>
</dbReference>
<dbReference type="Gene3D" id="3.80.10.10">
    <property type="entry name" value="Ribonuclease Inhibitor"/>
    <property type="match status" value="2"/>
</dbReference>
<gene>
    <name evidence="8" type="ORF">B5M09_000127</name>
    <name evidence="2" type="ORF">DYB25_001312</name>
    <name evidence="7" type="ORF">DYB26_004812</name>
    <name evidence="5" type="ORF">DYB30_005311</name>
    <name evidence="6" type="ORF">DYB31_000464</name>
    <name evidence="3" type="ORF">DYB34_001899</name>
    <name evidence="1" type="ORF">DYB36_000962</name>
    <name evidence="4" type="ORF">DYB38_000544</name>
</gene>
<evidence type="ECO:0000313" key="10">
    <source>
        <dbReference type="Proteomes" id="UP000265716"/>
    </source>
</evidence>
<dbReference type="EMBL" id="QUTF01013918">
    <property type="protein sequence ID" value="RHZ15456.1"/>
    <property type="molecule type" value="Genomic_DNA"/>
</dbReference>
<evidence type="ECO:0000313" key="5">
    <source>
        <dbReference type="EMBL" id="RHY74393.1"/>
    </source>
</evidence>
<dbReference type="Proteomes" id="UP000265427">
    <property type="component" value="Unassembled WGS sequence"/>
</dbReference>
<dbReference type="Proteomes" id="UP000266196">
    <property type="component" value="Unassembled WGS sequence"/>
</dbReference>
<dbReference type="EMBL" id="QUTC01005231">
    <property type="protein sequence ID" value="RHY59445.1"/>
    <property type="molecule type" value="Genomic_DNA"/>
</dbReference>
<evidence type="ECO:0000313" key="8">
    <source>
        <dbReference type="EMBL" id="RQM10332.1"/>
    </source>
</evidence>
<dbReference type="AlphaFoldDB" id="A0A397F3D7"/>
<evidence type="ECO:0000313" key="13">
    <source>
        <dbReference type="Proteomes" id="UP000266643"/>
    </source>
</evidence>
<dbReference type="GO" id="GO:0019005">
    <property type="term" value="C:SCF ubiquitin ligase complex"/>
    <property type="evidence" value="ECO:0007669"/>
    <property type="project" value="TreeGrafter"/>
</dbReference>
<dbReference type="Proteomes" id="UP000286510">
    <property type="component" value="Unassembled WGS sequence"/>
</dbReference>
<evidence type="ECO:0008006" key="17">
    <source>
        <dbReference type="Google" id="ProtNLM"/>
    </source>
</evidence>
<evidence type="ECO:0000313" key="2">
    <source>
        <dbReference type="EMBL" id="RHY14835.1"/>
    </source>
</evidence>
<dbReference type="Proteomes" id="UP000283543">
    <property type="component" value="Unassembled WGS sequence"/>
</dbReference>
<dbReference type="SMART" id="SM00367">
    <property type="entry name" value="LRR_CC"/>
    <property type="match status" value="4"/>
</dbReference>
<dbReference type="Proteomes" id="UP000265716">
    <property type="component" value="Unassembled WGS sequence"/>
</dbReference>
<organism evidence="6 11">
    <name type="scientific">Aphanomyces astaci</name>
    <name type="common">Crayfish plague agent</name>
    <dbReference type="NCBI Taxonomy" id="112090"/>
    <lineage>
        <taxon>Eukaryota</taxon>
        <taxon>Sar</taxon>
        <taxon>Stramenopiles</taxon>
        <taxon>Oomycota</taxon>
        <taxon>Saprolegniomycetes</taxon>
        <taxon>Saprolegniales</taxon>
        <taxon>Verrucalvaceae</taxon>
        <taxon>Aphanomyces</taxon>
    </lineage>
</organism>
<dbReference type="EMBL" id="QUTB01011606">
    <property type="protein sequence ID" value="RHY37706.1"/>
    <property type="molecule type" value="Genomic_DNA"/>
</dbReference>
<evidence type="ECO:0000313" key="15">
    <source>
        <dbReference type="Proteomes" id="UP000284702"/>
    </source>
</evidence>
<evidence type="ECO:0000313" key="4">
    <source>
        <dbReference type="EMBL" id="RHY59445.1"/>
    </source>
</evidence>
<evidence type="ECO:0000313" key="9">
    <source>
        <dbReference type="Proteomes" id="UP000265427"/>
    </source>
</evidence>
<comment type="caution">
    <text evidence="6">The sequence shown here is derived from an EMBL/GenBank/DDBJ whole genome shotgun (WGS) entry which is preliminary data.</text>
</comment>
<evidence type="ECO:0000313" key="1">
    <source>
        <dbReference type="EMBL" id="RHY10922.1"/>
    </source>
</evidence>
<reference evidence="8 15" key="1">
    <citation type="submission" date="2018-07" db="EMBL/GenBank/DDBJ databases">
        <title>Annotation of Aphanomyces astaci genome assembly.</title>
        <authorList>
            <person name="Studholme D.J."/>
        </authorList>
    </citation>
    <scope>NUCLEOTIDE SEQUENCE [LARGE SCALE GENOMIC DNA]</scope>
    <source>
        <strain evidence="8">Pc</strain>
    </source>
</reference>
<evidence type="ECO:0000313" key="7">
    <source>
        <dbReference type="EMBL" id="RHZ15456.1"/>
    </source>
</evidence>
<dbReference type="Proteomes" id="UP000266239">
    <property type="component" value="Unassembled WGS sequence"/>
</dbReference>
<keyword evidence="15" id="KW-1185">Reference proteome</keyword>
<dbReference type="EMBL" id="QUTA01005633">
    <property type="protein sequence ID" value="RHY14835.1"/>
    <property type="molecule type" value="Genomic_DNA"/>
</dbReference>
<evidence type="ECO:0000313" key="11">
    <source>
        <dbReference type="Proteomes" id="UP000266196"/>
    </source>
</evidence>
<reference evidence="9 10" key="2">
    <citation type="submission" date="2018-08" db="EMBL/GenBank/DDBJ databases">
        <title>Aphanomyces genome sequencing and annotation.</title>
        <authorList>
            <person name="Minardi D."/>
            <person name="Oidtmann B."/>
            <person name="Van Der Giezen M."/>
            <person name="Studholme D.J."/>
        </authorList>
    </citation>
    <scope>NUCLEOTIDE SEQUENCE [LARGE SCALE GENOMIC DNA]</scope>
    <source>
        <strain evidence="6 11">197901</strain>
        <strain evidence="5 13">D2</strain>
        <strain evidence="7 16">FDL457</strain>
        <strain evidence="1 9">Kv</strain>
        <strain evidence="4 10">SA</strain>
        <strain evidence="3 14">Si</strain>
        <strain evidence="2 12">Yx</strain>
    </source>
</reference>
<dbReference type="SUPFAM" id="SSF52047">
    <property type="entry name" value="RNI-like"/>
    <property type="match status" value="1"/>
</dbReference>
<dbReference type="Proteomes" id="UP000284702">
    <property type="component" value="Unassembled WGS sequence"/>
</dbReference>